<evidence type="ECO:0000313" key="3">
    <source>
        <dbReference type="Proteomes" id="UP000479114"/>
    </source>
</evidence>
<feature type="compositionally biased region" description="Basic and acidic residues" evidence="1">
    <location>
        <begin position="50"/>
        <end position="59"/>
    </location>
</feature>
<dbReference type="KEGG" id="prz:GZH47_03785"/>
<dbReference type="Proteomes" id="UP000479114">
    <property type="component" value="Chromosome"/>
</dbReference>
<name>A0A6C0NV98_9BACL</name>
<feature type="region of interest" description="Disordered" evidence="1">
    <location>
        <begin position="1"/>
        <end position="121"/>
    </location>
</feature>
<accession>A0A6C0NV98</accession>
<dbReference type="RefSeq" id="WP_162638671.1">
    <property type="nucleotide sequence ID" value="NZ_CP048286.1"/>
</dbReference>
<sequence length="121" mass="13629">MELPITREGLSMPYKPIDFQISIPRTPESGGQQSRLNHRALTEQSMLEQDTMKQSEQLRTRNTAVEQSGNHGITSNRNKDSSASSKRKRKKEGQEDISSEQQADSGQAAHPFKGKHIDFSF</sequence>
<organism evidence="2 3">
    <name type="scientific">Paenibacillus rhizovicinus</name>
    <dbReference type="NCBI Taxonomy" id="2704463"/>
    <lineage>
        <taxon>Bacteria</taxon>
        <taxon>Bacillati</taxon>
        <taxon>Bacillota</taxon>
        <taxon>Bacilli</taxon>
        <taxon>Bacillales</taxon>
        <taxon>Paenibacillaceae</taxon>
        <taxon>Paenibacillus</taxon>
    </lineage>
</organism>
<feature type="compositionally biased region" description="Polar residues" evidence="1">
    <location>
        <begin position="60"/>
        <end position="74"/>
    </location>
</feature>
<evidence type="ECO:0000313" key="2">
    <source>
        <dbReference type="EMBL" id="QHW30041.1"/>
    </source>
</evidence>
<evidence type="ECO:0008006" key="4">
    <source>
        <dbReference type="Google" id="ProtNLM"/>
    </source>
</evidence>
<keyword evidence="3" id="KW-1185">Reference proteome</keyword>
<proteinExistence type="predicted"/>
<gene>
    <name evidence="2" type="ORF">GZH47_03785</name>
</gene>
<protein>
    <recommendedName>
        <fullName evidence="4">RNA polymerase subunit sigma</fullName>
    </recommendedName>
</protein>
<evidence type="ECO:0000256" key="1">
    <source>
        <dbReference type="SAM" id="MobiDB-lite"/>
    </source>
</evidence>
<dbReference type="AlphaFoldDB" id="A0A6C0NV98"/>
<reference evidence="2 3" key="1">
    <citation type="submission" date="2020-02" db="EMBL/GenBank/DDBJ databases">
        <title>Paenibacillus sp. nov., isolated from rhizosphere soil of tomato.</title>
        <authorList>
            <person name="Weon H.-Y."/>
            <person name="Lee S.A."/>
        </authorList>
    </citation>
    <scope>NUCLEOTIDE SEQUENCE [LARGE SCALE GENOMIC DNA]</scope>
    <source>
        <strain evidence="2 3">14171R-81</strain>
    </source>
</reference>
<dbReference type="EMBL" id="CP048286">
    <property type="protein sequence ID" value="QHW30041.1"/>
    <property type="molecule type" value="Genomic_DNA"/>
</dbReference>